<dbReference type="Pfam" id="PF01042">
    <property type="entry name" value="Ribonuc_L-PSP"/>
    <property type="match status" value="1"/>
</dbReference>
<evidence type="ECO:0000313" key="1">
    <source>
        <dbReference type="EMBL" id="ANY17321.1"/>
    </source>
</evidence>
<dbReference type="GO" id="GO:0005829">
    <property type="term" value="C:cytosol"/>
    <property type="evidence" value="ECO:0007669"/>
    <property type="project" value="TreeGrafter"/>
</dbReference>
<accession>A0A0J6C0U2</accession>
<dbReference type="PANTHER" id="PTHR11803">
    <property type="entry name" value="2-IMINOBUTANOATE/2-IMINOPROPANOATE DEAMINASE RIDA"/>
    <property type="match status" value="1"/>
</dbReference>
<protein>
    <submittedName>
        <fullName evidence="2">Putative endoribonuclease L-PSP</fullName>
    </submittedName>
</protein>
<reference evidence="1 4" key="2">
    <citation type="submission" date="2016-07" db="EMBL/GenBank/DDBJ databases">
        <title>Complete genome sequences of Bordetella pseudohinzii.</title>
        <authorList>
            <person name="Spilker T."/>
            <person name="Darrah R."/>
            <person name="LiPuma J.J."/>
        </authorList>
    </citation>
    <scope>NUCLEOTIDE SEQUENCE [LARGE SCALE GENOMIC DNA]</scope>
    <source>
        <strain evidence="1 4">HI4681</strain>
    </source>
</reference>
<evidence type="ECO:0000313" key="3">
    <source>
        <dbReference type="Proteomes" id="UP000053096"/>
    </source>
</evidence>
<dbReference type="KEGG" id="bpdz:BBN53_16445"/>
<dbReference type="AlphaFoldDB" id="A0A0J6C0U2"/>
<dbReference type="InterPro" id="IPR035959">
    <property type="entry name" value="RutC-like_sf"/>
</dbReference>
<dbReference type="EMBL" id="CYTV01000004">
    <property type="protein sequence ID" value="CUI68942.1"/>
    <property type="molecule type" value="Genomic_DNA"/>
</dbReference>
<dbReference type="PANTHER" id="PTHR11803:SF59">
    <property type="entry name" value="ENDORIBONUCLEASE"/>
    <property type="match status" value="1"/>
</dbReference>
<evidence type="ECO:0000313" key="4">
    <source>
        <dbReference type="Proteomes" id="UP000092950"/>
    </source>
</evidence>
<organism evidence="2 3">
    <name type="scientific">Bordetella pseudohinzii</name>
    <dbReference type="NCBI Taxonomy" id="1331258"/>
    <lineage>
        <taxon>Bacteria</taxon>
        <taxon>Pseudomonadati</taxon>
        <taxon>Pseudomonadota</taxon>
        <taxon>Betaproteobacteria</taxon>
        <taxon>Burkholderiales</taxon>
        <taxon>Alcaligenaceae</taxon>
        <taxon>Bordetella</taxon>
    </lineage>
</organism>
<evidence type="ECO:0000313" key="2">
    <source>
        <dbReference type="EMBL" id="CUI68942.1"/>
    </source>
</evidence>
<proteinExistence type="predicted"/>
<dbReference type="OrthoDB" id="9803101at2"/>
<dbReference type="SUPFAM" id="SSF55298">
    <property type="entry name" value="YjgF-like"/>
    <property type="match status" value="1"/>
</dbReference>
<reference evidence="2 3" key="1">
    <citation type="submission" date="2015-09" db="EMBL/GenBank/DDBJ databases">
        <authorList>
            <person name="Jackson K.R."/>
            <person name="Lunt B.L."/>
            <person name="Fisher J.N.B."/>
            <person name="Gardner A.V."/>
            <person name="Bailey M.E."/>
            <person name="Deus L.M."/>
            <person name="Earl A.S."/>
            <person name="Gibby P.D."/>
            <person name="Hartmann K.A."/>
            <person name="Liu J.E."/>
            <person name="Manci A.M."/>
            <person name="Nielsen D.A."/>
            <person name="Solomon M.B."/>
            <person name="Breakwell D.P."/>
            <person name="Burnett S.H."/>
            <person name="Grose J.H."/>
        </authorList>
    </citation>
    <scope>NUCLEOTIDE SEQUENCE [LARGE SCALE GENOMIC DNA]</scope>
    <source>
        <strain evidence="2 3">2789STDY5608636</strain>
    </source>
</reference>
<dbReference type="InterPro" id="IPR006175">
    <property type="entry name" value="YjgF/YER057c/UK114"/>
</dbReference>
<gene>
    <name evidence="1" type="ORF">BBN53_16445</name>
    <name evidence="2" type="ORF">ERS370011_01747</name>
</gene>
<keyword evidence="4" id="KW-1185">Reference proteome</keyword>
<dbReference type="GO" id="GO:0019239">
    <property type="term" value="F:deaminase activity"/>
    <property type="evidence" value="ECO:0007669"/>
    <property type="project" value="TreeGrafter"/>
</dbReference>
<name>A0A0J6C0U2_9BORD</name>
<dbReference type="EMBL" id="CP016440">
    <property type="protein sequence ID" value="ANY17321.1"/>
    <property type="molecule type" value="Genomic_DNA"/>
</dbReference>
<dbReference type="Proteomes" id="UP000053096">
    <property type="component" value="Unassembled WGS sequence"/>
</dbReference>
<dbReference type="Proteomes" id="UP000092950">
    <property type="component" value="Chromosome"/>
</dbReference>
<accession>A0A0M7EL73</accession>
<sequence length="148" mass="15771">MGENTIMTLLQHIAATGSASAISRAVGVPPGLTHFQLSAQYPEVVDPQAPADSRQAFGDTATQTRTTLARLEKVLADMGLGLEQLTHARIYLVADPETGRMDFDGFNAAYNAYLKERVSAFPARTVVQVAGLVKPGWLIEIEACAAAV</sequence>
<dbReference type="Gene3D" id="3.30.1330.40">
    <property type="entry name" value="RutC-like"/>
    <property type="match status" value="1"/>
</dbReference>